<comment type="subcellular location">
    <subcellularLocation>
        <location evidence="1">Cell membrane</location>
        <topology evidence="1">Multi-pass membrane protein</topology>
    </subcellularLocation>
</comment>
<evidence type="ECO:0000256" key="4">
    <source>
        <dbReference type="ARBA" id="ARBA00022679"/>
    </source>
</evidence>
<evidence type="ECO:0000256" key="5">
    <source>
        <dbReference type="ARBA" id="ARBA00022777"/>
    </source>
</evidence>
<keyword evidence="2" id="KW-1003">Cell membrane</keyword>
<dbReference type="RefSeq" id="WP_191203932.1">
    <property type="nucleotide sequence ID" value="NZ_JACXZA010000003.1"/>
</dbReference>
<dbReference type="PANTHER" id="PTHR34220:SF7">
    <property type="entry name" value="SENSOR HISTIDINE KINASE YPDA"/>
    <property type="match status" value="1"/>
</dbReference>
<dbReference type="Pfam" id="PF02518">
    <property type="entry name" value="HATPase_c"/>
    <property type="match status" value="1"/>
</dbReference>
<keyword evidence="10" id="KW-1185">Reference proteome</keyword>
<evidence type="ECO:0000256" key="2">
    <source>
        <dbReference type="ARBA" id="ARBA00022475"/>
    </source>
</evidence>
<evidence type="ECO:0000256" key="7">
    <source>
        <dbReference type="SAM" id="Phobius"/>
    </source>
</evidence>
<gene>
    <name evidence="9" type="ORF">H8B09_12750</name>
</gene>
<dbReference type="Gene3D" id="3.30.450.20">
    <property type="entry name" value="PAS domain"/>
    <property type="match status" value="1"/>
</dbReference>
<keyword evidence="5 9" id="KW-0418">Kinase</keyword>
<dbReference type="SMART" id="SM00304">
    <property type="entry name" value="HAMP"/>
    <property type="match status" value="1"/>
</dbReference>
<feature type="transmembrane region" description="Helical" evidence="7">
    <location>
        <begin position="21"/>
        <end position="40"/>
    </location>
</feature>
<dbReference type="EMBL" id="JACXZA010000003">
    <property type="protein sequence ID" value="MBD3919626.1"/>
    <property type="molecule type" value="Genomic_DNA"/>
</dbReference>
<evidence type="ECO:0000313" key="9">
    <source>
        <dbReference type="EMBL" id="MBD3919626.1"/>
    </source>
</evidence>
<organism evidence="9 10">
    <name type="scientific">Paenibacillus terricola</name>
    <dbReference type="NCBI Taxonomy" id="2763503"/>
    <lineage>
        <taxon>Bacteria</taxon>
        <taxon>Bacillati</taxon>
        <taxon>Bacillota</taxon>
        <taxon>Bacilli</taxon>
        <taxon>Bacillales</taxon>
        <taxon>Paenibacillaceae</taxon>
        <taxon>Paenibacillus</taxon>
    </lineage>
</organism>
<dbReference type="InterPro" id="IPR010559">
    <property type="entry name" value="Sig_transdc_His_kin_internal"/>
</dbReference>
<feature type="domain" description="HAMP" evidence="8">
    <location>
        <begin position="348"/>
        <end position="400"/>
    </location>
</feature>
<dbReference type="Pfam" id="PF00672">
    <property type="entry name" value="HAMP"/>
    <property type="match status" value="1"/>
</dbReference>
<feature type="transmembrane region" description="Helical" evidence="7">
    <location>
        <begin position="329"/>
        <end position="355"/>
    </location>
</feature>
<dbReference type="InterPro" id="IPR050640">
    <property type="entry name" value="Bact_2-comp_sensor_kinase"/>
</dbReference>
<dbReference type="InterPro" id="IPR003594">
    <property type="entry name" value="HATPase_dom"/>
</dbReference>
<evidence type="ECO:0000256" key="3">
    <source>
        <dbReference type="ARBA" id="ARBA00022553"/>
    </source>
</evidence>
<dbReference type="GO" id="GO:0016301">
    <property type="term" value="F:kinase activity"/>
    <property type="evidence" value="ECO:0007669"/>
    <property type="project" value="UniProtKB-KW"/>
</dbReference>
<keyword evidence="6 7" id="KW-0472">Membrane</keyword>
<reference evidence="9 10" key="1">
    <citation type="submission" date="2020-09" db="EMBL/GenBank/DDBJ databases">
        <title>Paenibacillus sp. strain PR3 16S rRNA gene Genome sequencing and assembly.</title>
        <authorList>
            <person name="Kim J."/>
        </authorList>
    </citation>
    <scope>NUCLEOTIDE SEQUENCE [LARGE SCALE GENOMIC DNA]</scope>
    <source>
        <strain evidence="9 10">PR3</strain>
    </source>
</reference>
<protein>
    <submittedName>
        <fullName evidence="9">Histidine kinase</fullName>
    </submittedName>
</protein>
<keyword evidence="7" id="KW-1133">Transmembrane helix</keyword>
<accession>A0ABR8MX42</accession>
<dbReference type="SUPFAM" id="SSF55874">
    <property type="entry name" value="ATPase domain of HSP90 chaperone/DNA topoisomerase II/histidine kinase"/>
    <property type="match status" value="1"/>
</dbReference>
<dbReference type="Pfam" id="PF06580">
    <property type="entry name" value="His_kinase"/>
    <property type="match status" value="1"/>
</dbReference>
<sequence>MPMLKSMTEWAGNVKFRLKLFVSYFLLVSFIVIILGFTYYQISASNMLRNVQESIGNVVLNNNQLLDEKLRDIRDKSEVLPIDNELYRAIMDMKSYDNEALIIADRKITNILFKYFGSDDIYSSFIVTPEYTFGNSVRMFVEPDNFFRSKLYRASIESQGDLAWVPTYSYAEAFHEDGMKELSFEFDRLISAVKELNLTFIDDQGIFRTMPQGTKRPVLMVSLTPEFMGRLFTEYAQKSNMTHLSYGILNKDGGSVISSSSVGDSIEDRKPSWFDEAAANKRGSIQQVIDGRKMLISYSQMDSTGWISYIEVPVADALQELKAIRSYSIVFLAVMLVVSALLAYLLSIMITKPIIRLRKAMKMMERGQFQVQVPEHGHDEIGELVRTFNGMNVRIQTLIEENYASRLRQKEAELMALNLQLNPHFLYNTLTTLYWIAVENNQQEMSRIMLSLAEMLQTTTRNKDETWPLRIDLDWLDKYMYIMSSRFQNLFTVTYEVDERLDKMHVPKLFLQPFVENAIIHGLAEMEEGGIIAVKGWIDEDRVIFSVEDNGAGISRERIDGIKSGKVRSTGMANVEKRIKLLYGAHYGIDIYSTEGQGTRIVIQMGTYQESTIAEGGASA</sequence>
<evidence type="ECO:0000256" key="1">
    <source>
        <dbReference type="ARBA" id="ARBA00004651"/>
    </source>
</evidence>
<keyword evidence="7" id="KW-0812">Transmembrane</keyword>
<proteinExistence type="predicted"/>
<dbReference type="PANTHER" id="PTHR34220">
    <property type="entry name" value="SENSOR HISTIDINE KINASE YPDA"/>
    <property type="match status" value="1"/>
</dbReference>
<name>A0ABR8MX42_9BACL</name>
<dbReference type="Gene3D" id="3.30.565.10">
    <property type="entry name" value="Histidine kinase-like ATPase, C-terminal domain"/>
    <property type="match status" value="1"/>
</dbReference>
<dbReference type="InterPro" id="IPR036890">
    <property type="entry name" value="HATPase_C_sf"/>
</dbReference>
<evidence type="ECO:0000259" key="8">
    <source>
        <dbReference type="PROSITE" id="PS50885"/>
    </source>
</evidence>
<comment type="caution">
    <text evidence="9">The sequence shown here is derived from an EMBL/GenBank/DDBJ whole genome shotgun (WGS) entry which is preliminary data.</text>
</comment>
<evidence type="ECO:0000313" key="10">
    <source>
        <dbReference type="Proteomes" id="UP000609346"/>
    </source>
</evidence>
<dbReference type="CDD" id="cd06225">
    <property type="entry name" value="HAMP"/>
    <property type="match status" value="1"/>
</dbReference>
<evidence type="ECO:0000256" key="6">
    <source>
        <dbReference type="ARBA" id="ARBA00023136"/>
    </source>
</evidence>
<dbReference type="InterPro" id="IPR003660">
    <property type="entry name" value="HAMP_dom"/>
</dbReference>
<keyword evidence="4" id="KW-0808">Transferase</keyword>
<dbReference type="SUPFAM" id="SSF158472">
    <property type="entry name" value="HAMP domain-like"/>
    <property type="match status" value="1"/>
</dbReference>
<dbReference type="Gene3D" id="1.10.8.500">
    <property type="entry name" value="HAMP domain in histidine kinase"/>
    <property type="match status" value="1"/>
</dbReference>
<dbReference type="PROSITE" id="PS50885">
    <property type="entry name" value="HAMP"/>
    <property type="match status" value="1"/>
</dbReference>
<keyword evidence="3" id="KW-0597">Phosphoprotein</keyword>
<dbReference type="Proteomes" id="UP000609346">
    <property type="component" value="Unassembled WGS sequence"/>
</dbReference>